<feature type="compositionally biased region" description="Basic and acidic residues" evidence="1">
    <location>
        <begin position="360"/>
        <end position="369"/>
    </location>
</feature>
<organism evidence="2 3">
    <name type="scientific">Megalops atlanticus</name>
    <name type="common">Tarpon</name>
    <name type="synonym">Clupea gigantea</name>
    <dbReference type="NCBI Taxonomy" id="7932"/>
    <lineage>
        <taxon>Eukaryota</taxon>
        <taxon>Metazoa</taxon>
        <taxon>Chordata</taxon>
        <taxon>Craniata</taxon>
        <taxon>Vertebrata</taxon>
        <taxon>Euteleostomi</taxon>
        <taxon>Actinopterygii</taxon>
        <taxon>Neopterygii</taxon>
        <taxon>Teleostei</taxon>
        <taxon>Elopiformes</taxon>
        <taxon>Megalopidae</taxon>
        <taxon>Megalops</taxon>
    </lineage>
</organism>
<feature type="region of interest" description="Disordered" evidence="1">
    <location>
        <begin position="1"/>
        <end position="41"/>
    </location>
</feature>
<protein>
    <submittedName>
        <fullName evidence="2">Uncharacterized protein</fullName>
    </submittedName>
</protein>
<feature type="compositionally biased region" description="Polar residues" evidence="1">
    <location>
        <begin position="1"/>
        <end position="11"/>
    </location>
</feature>
<feature type="compositionally biased region" description="Gly residues" evidence="1">
    <location>
        <begin position="481"/>
        <end position="494"/>
    </location>
</feature>
<feature type="compositionally biased region" description="Low complexity" evidence="1">
    <location>
        <begin position="12"/>
        <end position="39"/>
    </location>
</feature>
<feature type="compositionally biased region" description="Pro residues" evidence="1">
    <location>
        <begin position="520"/>
        <end position="530"/>
    </location>
</feature>
<feature type="compositionally biased region" description="Pro residues" evidence="1">
    <location>
        <begin position="564"/>
        <end position="581"/>
    </location>
</feature>
<dbReference type="OrthoDB" id="10069473at2759"/>
<feature type="compositionally biased region" description="Basic and acidic residues" evidence="1">
    <location>
        <begin position="398"/>
        <end position="413"/>
    </location>
</feature>
<feature type="compositionally biased region" description="Low complexity" evidence="1">
    <location>
        <begin position="79"/>
        <end position="96"/>
    </location>
</feature>
<sequence>MKNTGVSPVSRTSPDAPTTPSPHSSAPAGGSSAPNPLASILSRVDITPEGILSALSKTQAHSGGLQGISNLLQSVTGNSSSGAASTSSSTASRDSTQNPASTAPPRGHGSAPPLPTSAASAASGEKGSGTPSPSALKHTPPLSNSHQQELERKGGREQGKDTQPSPAVSSSSPSTLESKIHKFLQGNPGFRAFNLGLPGVADGPGSSSNSPSLLMENLDGTPVRDEAPGTPTQDEMMDEPGAGVSNLRGPAGAGPSHNGSVRPGVSADSASLGQKNLPPFSGSESGEFTRGRSGGGHGLSPTAYRSDPWNEGTPPQGMYGEGARNAGEYRPLHPPNLMPGPQGASKEGYGAGGPGNPSYRQEDFYDGRSKGAAGRGPTAGEHYPLHPLSASAHPKNARGGDAEEGSREGEGGDKGASGSAPNEAPHYRHIETVVSTSSSGEGAPIEILGYGNRRLSGERIQTVESVRATGRGARPHPRGVEAGGRPGPAGGGWYGENYMEGANPGPPPQGASDSMNLPQAPHPHQPPPRFPFEDRSRVPYPGQNPNSLPPPPHCHIPPSNFFSSPPPPIPQLPPPPQDFLS</sequence>
<feature type="compositionally biased region" description="Low complexity" evidence="1">
    <location>
        <begin position="203"/>
        <end position="214"/>
    </location>
</feature>
<proteinExistence type="predicted"/>
<evidence type="ECO:0000313" key="3">
    <source>
        <dbReference type="Proteomes" id="UP001046870"/>
    </source>
</evidence>
<evidence type="ECO:0000256" key="1">
    <source>
        <dbReference type="SAM" id="MobiDB-lite"/>
    </source>
</evidence>
<feature type="non-terminal residue" evidence="2">
    <location>
        <position position="1"/>
    </location>
</feature>
<dbReference type="EMBL" id="JAFDVH010000021">
    <property type="protein sequence ID" value="KAG7457854.1"/>
    <property type="molecule type" value="Genomic_DNA"/>
</dbReference>
<evidence type="ECO:0000313" key="2">
    <source>
        <dbReference type="EMBL" id="KAG7457854.1"/>
    </source>
</evidence>
<gene>
    <name evidence="2" type="ORF">MATL_G00231670</name>
</gene>
<dbReference type="Proteomes" id="UP001046870">
    <property type="component" value="Chromosome 21"/>
</dbReference>
<feature type="region of interest" description="Disordered" evidence="1">
    <location>
        <begin position="73"/>
        <end position="581"/>
    </location>
</feature>
<feature type="compositionally biased region" description="Low complexity" evidence="1">
    <location>
        <begin position="116"/>
        <end position="129"/>
    </location>
</feature>
<feature type="compositionally biased region" description="Low complexity" evidence="1">
    <location>
        <begin position="164"/>
        <end position="174"/>
    </location>
</feature>
<feature type="compositionally biased region" description="Basic and acidic residues" evidence="1">
    <location>
        <begin position="148"/>
        <end position="160"/>
    </location>
</feature>
<name>A0A9D3PDW2_MEGAT</name>
<keyword evidence="3" id="KW-1185">Reference proteome</keyword>
<comment type="caution">
    <text evidence="2">The sequence shown here is derived from an EMBL/GenBank/DDBJ whole genome shotgun (WGS) entry which is preliminary data.</text>
</comment>
<reference evidence="2" key="1">
    <citation type="submission" date="2021-01" db="EMBL/GenBank/DDBJ databases">
        <authorList>
            <person name="Zahm M."/>
            <person name="Roques C."/>
            <person name="Cabau C."/>
            <person name="Klopp C."/>
            <person name="Donnadieu C."/>
            <person name="Jouanno E."/>
            <person name="Lampietro C."/>
            <person name="Louis A."/>
            <person name="Herpin A."/>
            <person name="Echchiki A."/>
            <person name="Berthelot C."/>
            <person name="Parey E."/>
            <person name="Roest-Crollius H."/>
            <person name="Braasch I."/>
            <person name="Postlethwait J."/>
            <person name="Bobe J."/>
            <person name="Montfort J."/>
            <person name="Bouchez O."/>
            <person name="Begum T."/>
            <person name="Mejri S."/>
            <person name="Adams A."/>
            <person name="Chen W.-J."/>
            <person name="Guiguen Y."/>
        </authorList>
    </citation>
    <scope>NUCLEOTIDE SEQUENCE</scope>
    <source>
        <strain evidence="2">YG-15Mar2019-1</strain>
        <tissue evidence="2">Brain</tissue>
    </source>
</reference>
<accession>A0A9D3PDW2</accession>
<dbReference type="AlphaFoldDB" id="A0A9D3PDW2"/>